<dbReference type="SMART" id="SM00382">
    <property type="entry name" value="AAA"/>
    <property type="match status" value="1"/>
</dbReference>
<dbReference type="InterPro" id="IPR027417">
    <property type="entry name" value="P-loop_NTPase"/>
</dbReference>
<evidence type="ECO:0000313" key="3">
    <source>
        <dbReference type="Proteomes" id="UP000005380"/>
    </source>
</evidence>
<evidence type="ECO:0000313" key="2">
    <source>
        <dbReference type="EMBL" id="AHF00441.1"/>
    </source>
</evidence>
<dbReference type="Gene3D" id="3.40.50.300">
    <property type="entry name" value="P-loop containing nucleotide triphosphate hydrolases"/>
    <property type="match status" value="1"/>
</dbReference>
<proteinExistence type="predicted"/>
<dbReference type="KEGG" id="tao:THIAE_00575"/>
<dbReference type="RefSeq" id="WP_006459643.1">
    <property type="nucleotide sequence ID" value="NZ_CP007030.1"/>
</dbReference>
<reference evidence="2 3" key="1">
    <citation type="submission" date="2013-12" db="EMBL/GenBank/DDBJ databases">
        <authorList>
            <consortium name="DOE Joint Genome Institute"/>
            <person name="Kappler U."/>
            <person name="Huntemann M."/>
            <person name="Han J."/>
            <person name="Chen A."/>
            <person name="Kyrpides N."/>
            <person name="Mavromatis K."/>
            <person name="Markowitz V."/>
            <person name="Palaniappan K."/>
            <person name="Ivanova N."/>
            <person name="Schaumberg A."/>
            <person name="Pati A."/>
            <person name="Liolios K."/>
            <person name="Nordberg H.P."/>
            <person name="Cantor M.N."/>
            <person name="Hua S.X."/>
            <person name="Woyke T."/>
        </authorList>
    </citation>
    <scope>NUCLEOTIDE SEQUENCE [LARGE SCALE GENOMIC DNA]</scope>
    <source>
        <strain evidence="3">AL2</strain>
    </source>
</reference>
<sequence>MDNYYFVGAVWNGDEDKTNEFLECGYWEMGWSPADKPKLAEQVNQIKPGEWIAIKAVSVQKNNLPFAGVPLGKSVSKMTIKAIGQVASNPQNGKRVYVDWQTDFKVKDWFFFTYRGTFWRINEQGQWWSQYASKLIDFAFNNKPQDYDYFVKNWSWNQEAIEMDEKNEMGGEHEALALNTILYGPPGTGKTFNTVDIAWQILNTNDSADTTRPGSIQELKSRYPGQVEFVTFHQSFSYEDFVEGIQAKTHDGKISYQVEDGVFKALAKSSLKNLQDSKKSLTELNQEVEFKSRLTDFLSNAIETEQGFDKKRGNPFYIVEVEQDSITLHSVDSKFNEGNIAVSLDDLMAVCTSLIDFEAPKDIAQQLFNKRHARQHDSYLFSLWQAFKRFNQHNNSTVEVAETVKVLPHVLIIDEINRGNISRIFGELITLIEPSKRAGNDEVIEVTLPYSKEPFSVPNNLYIIGTMNTADRSLALMDTALRRRFDFIEMMPQPGLVTEDLEGVDLRKMLQVMNQRIEALYDREHTLGHAFLMSVDSLDDLRHAFKNKILPLLEEYFYDDWQKIRWVLGASADNFYVPQSFSHLFSGNDANIENKFLRNNLDDLDDEAFVAIYQS</sequence>
<dbReference type="HOGENOM" id="CLU_008747_6_1_6"/>
<organism evidence="2 3">
    <name type="scientific">Thiomicrospira aerophila AL3</name>
    <dbReference type="NCBI Taxonomy" id="717772"/>
    <lineage>
        <taxon>Bacteria</taxon>
        <taxon>Pseudomonadati</taxon>
        <taxon>Pseudomonadota</taxon>
        <taxon>Gammaproteobacteria</taxon>
        <taxon>Thiotrichales</taxon>
        <taxon>Piscirickettsiaceae</taxon>
        <taxon>Thiomicrospira</taxon>
    </lineage>
</organism>
<dbReference type="STRING" id="717772.THIAE_00575"/>
<dbReference type="eggNOG" id="COG1401">
    <property type="taxonomic scope" value="Bacteria"/>
</dbReference>
<dbReference type="Pfam" id="PF07728">
    <property type="entry name" value="AAA_5"/>
    <property type="match status" value="1"/>
</dbReference>
<dbReference type="InterPro" id="IPR052934">
    <property type="entry name" value="Methyl-DNA_Rec/Restrict_Enz"/>
</dbReference>
<dbReference type="PANTHER" id="PTHR37291:SF1">
    <property type="entry name" value="TYPE IV METHYL-DIRECTED RESTRICTION ENZYME ECOKMCRB SUBUNIT"/>
    <property type="match status" value="1"/>
</dbReference>
<dbReference type="InterPro" id="IPR003593">
    <property type="entry name" value="AAA+_ATPase"/>
</dbReference>
<dbReference type="GO" id="GO:0005524">
    <property type="term" value="F:ATP binding"/>
    <property type="evidence" value="ECO:0007669"/>
    <property type="project" value="InterPro"/>
</dbReference>
<dbReference type="OrthoDB" id="9781481at2"/>
<protein>
    <submittedName>
        <fullName evidence="2">ATPase</fullName>
    </submittedName>
</protein>
<evidence type="ECO:0000259" key="1">
    <source>
        <dbReference type="SMART" id="SM00382"/>
    </source>
</evidence>
<dbReference type="REBASE" id="76824">
    <property type="entry name" value="TaeAL3McrBCP"/>
</dbReference>
<feature type="domain" description="AAA+ ATPase" evidence="1">
    <location>
        <begin position="176"/>
        <end position="495"/>
    </location>
</feature>
<dbReference type="Proteomes" id="UP000005380">
    <property type="component" value="Chromosome"/>
</dbReference>
<dbReference type="eggNOG" id="COG1474">
    <property type="taxonomic scope" value="Bacteria"/>
</dbReference>
<dbReference type="InterPro" id="IPR011704">
    <property type="entry name" value="ATPase_dyneun-rel_AAA"/>
</dbReference>
<keyword evidence="3" id="KW-1185">Reference proteome</keyword>
<dbReference type="EMBL" id="CP007030">
    <property type="protein sequence ID" value="AHF00441.1"/>
    <property type="molecule type" value="Genomic_DNA"/>
</dbReference>
<name>W0DU88_9GAMM</name>
<dbReference type="GO" id="GO:0016887">
    <property type="term" value="F:ATP hydrolysis activity"/>
    <property type="evidence" value="ECO:0007669"/>
    <property type="project" value="InterPro"/>
</dbReference>
<accession>W0DU88</accession>
<dbReference type="AlphaFoldDB" id="W0DU88"/>
<dbReference type="InParanoid" id="W0DU88"/>
<dbReference type="SUPFAM" id="SSF52540">
    <property type="entry name" value="P-loop containing nucleoside triphosphate hydrolases"/>
    <property type="match status" value="1"/>
</dbReference>
<dbReference type="PANTHER" id="PTHR37291">
    <property type="entry name" value="5-METHYLCYTOSINE-SPECIFIC RESTRICTION ENZYME B"/>
    <property type="match status" value="1"/>
</dbReference>
<dbReference type="FunCoup" id="W0DU88">
    <property type="interactions" value="8"/>
</dbReference>
<gene>
    <name evidence="2" type="ORF">THIAE_00575</name>
</gene>